<accession>A0A4Y2PV34</accession>
<gene>
    <name evidence="1" type="ORF">AVEN_266698_1</name>
</gene>
<name>A0A4Y2PV34_ARAVE</name>
<dbReference type="EMBL" id="BGPR01012079">
    <property type="protein sequence ID" value="GBN54430.1"/>
    <property type="molecule type" value="Genomic_DNA"/>
</dbReference>
<organism evidence="1 2">
    <name type="scientific">Araneus ventricosus</name>
    <name type="common">Orbweaver spider</name>
    <name type="synonym">Epeira ventricosa</name>
    <dbReference type="NCBI Taxonomy" id="182803"/>
    <lineage>
        <taxon>Eukaryota</taxon>
        <taxon>Metazoa</taxon>
        <taxon>Ecdysozoa</taxon>
        <taxon>Arthropoda</taxon>
        <taxon>Chelicerata</taxon>
        <taxon>Arachnida</taxon>
        <taxon>Araneae</taxon>
        <taxon>Araneomorphae</taxon>
        <taxon>Entelegynae</taxon>
        <taxon>Araneoidea</taxon>
        <taxon>Araneidae</taxon>
        <taxon>Araneus</taxon>
    </lineage>
</organism>
<evidence type="ECO:0000313" key="1">
    <source>
        <dbReference type="EMBL" id="GBN54430.1"/>
    </source>
</evidence>
<keyword evidence="2" id="KW-1185">Reference proteome</keyword>
<comment type="caution">
    <text evidence="1">The sequence shown here is derived from an EMBL/GenBank/DDBJ whole genome shotgun (WGS) entry which is preliminary data.</text>
</comment>
<dbReference type="Proteomes" id="UP000499080">
    <property type="component" value="Unassembled WGS sequence"/>
</dbReference>
<evidence type="ECO:0000313" key="2">
    <source>
        <dbReference type="Proteomes" id="UP000499080"/>
    </source>
</evidence>
<dbReference type="AlphaFoldDB" id="A0A4Y2PV34"/>
<proteinExistence type="predicted"/>
<sequence length="92" mass="10279">MLNLQLDEVCQSRQAPSDLRVCRALSPSDRAWFAKTRPELLRGFAAELQNLGMGSPESSLFHRTCFSAATLPGCRFCPMPRTQLVLRLADEP</sequence>
<reference evidence="1 2" key="1">
    <citation type="journal article" date="2019" name="Sci. Rep.">
        <title>Orb-weaving spider Araneus ventricosus genome elucidates the spidroin gene catalogue.</title>
        <authorList>
            <person name="Kono N."/>
            <person name="Nakamura H."/>
            <person name="Ohtoshi R."/>
            <person name="Moran D.A.P."/>
            <person name="Shinohara A."/>
            <person name="Yoshida Y."/>
            <person name="Fujiwara M."/>
            <person name="Mori M."/>
            <person name="Tomita M."/>
            <person name="Arakawa K."/>
        </authorList>
    </citation>
    <scope>NUCLEOTIDE SEQUENCE [LARGE SCALE GENOMIC DNA]</scope>
</reference>
<protein>
    <submittedName>
        <fullName evidence="1">Uncharacterized protein</fullName>
    </submittedName>
</protein>